<dbReference type="Proteomes" id="UP000185911">
    <property type="component" value="Unassembled WGS sequence"/>
</dbReference>
<dbReference type="AlphaFoldDB" id="A0A1Q8YCV6"/>
<organism evidence="1 2">
    <name type="scientific">Rhodoferax antarcticus ANT.BR</name>
    <dbReference type="NCBI Taxonomy" id="1111071"/>
    <lineage>
        <taxon>Bacteria</taxon>
        <taxon>Pseudomonadati</taxon>
        <taxon>Pseudomonadota</taxon>
        <taxon>Betaproteobacteria</taxon>
        <taxon>Burkholderiales</taxon>
        <taxon>Comamonadaceae</taxon>
        <taxon>Rhodoferax</taxon>
    </lineage>
</organism>
<evidence type="ECO:0000313" key="1">
    <source>
        <dbReference type="EMBL" id="OLP05874.1"/>
    </source>
</evidence>
<evidence type="ECO:0000313" key="2">
    <source>
        <dbReference type="Proteomes" id="UP000185911"/>
    </source>
</evidence>
<sequence length="37" mass="4052">MNAHDLCQFNILLVDDDDQLIETGLTNARACTSSASR</sequence>
<gene>
    <name evidence="1" type="ORF">BLL52_2102</name>
</gene>
<protein>
    <submittedName>
        <fullName evidence="1">Uncharacterized protein</fullName>
    </submittedName>
</protein>
<name>A0A1Q8YCV6_9BURK</name>
<reference evidence="1 2" key="1">
    <citation type="submission" date="2017-01" db="EMBL/GenBank/DDBJ databases">
        <title>Genome sequence of Rhodoferax antarcticus ANT.BR, a psychrophilic purple nonsulfur bacterium from an Antarctic microbial mat.</title>
        <authorList>
            <person name="Baker J."/>
            <person name="Riester C."/>
            <person name="Skinner B."/>
            <person name="Newell A."/>
            <person name="Swingley W."/>
            <person name="Madigan M."/>
            <person name="Jung D."/>
            <person name="Asao M."/>
            <person name="Chen M."/>
            <person name="Loughlin P."/>
            <person name="Pan H."/>
            <person name="Lin S."/>
            <person name="Li N."/>
            <person name="Shaw J."/>
            <person name="Prado M."/>
            <person name="Sherman C."/>
            <person name="Li X."/>
            <person name="Tang J."/>
            <person name="Blankenship R."/>
            <person name="Zhao T."/>
            <person name="Touchman J."/>
            <person name="Sattley M."/>
        </authorList>
    </citation>
    <scope>NUCLEOTIDE SEQUENCE [LARGE SCALE GENOMIC DNA]</scope>
    <source>
        <strain evidence="1 2">ANT.BR</strain>
    </source>
</reference>
<keyword evidence="2" id="KW-1185">Reference proteome</keyword>
<comment type="caution">
    <text evidence="1">The sequence shown here is derived from an EMBL/GenBank/DDBJ whole genome shotgun (WGS) entry which is preliminary data.</text>
</comment>
<accession>A0A1Q8YCV6</accession>
<proteinExistence type="predicted"/>
<dbReference type="EMBL" id="MSYM01000013">
    <property type="protein sequence ID" value="OLP05874.1"/>
    <property type="molecule type" value="Genomic_DNA"/>
</dbReference>